<reference evidence="3" key="1">
    <citation type="journal article" date="2019" name="Int. J. Syst. Evol. Microbiol.">
        <title>The Global Catalogue of Microorganisms (GCM) 10K type strain sequencing project: providing services to taxonomists for standard genome sequencing and annotation.</title>
        <authorList>
            <consortium name="The Broad Institute Genomics Platform"/>
            <consortium name="The Broad Institute Genome Sequencing Center for Infectious Disease"/>
            <person name="Wu L."/>
            <person name="Ma J."/>
        </authorList>
    </citation>
    <scope>NUCLEOTIDE SEQUENCE [LARGE SCALE GENOMIC DNA]</scope>
    <source>
        <strain evidence="3">JCM 3389</strain>
    </source>
</reference>
<gene>
    <name evidence="2" type="ORF">ACFSJE_15750</name>
</gene>
<name>A0ABW4Y3X4_9FLAO</name>
<dbReference type="InterPro" id="IPR032544">
    <property type="entry name" value="DUF4945"/>
</dbReference>
<evidence type="ECO:0000313" key="2">
    <source>
        <dbReference type="EMBL" id="MFD2101243.1"/>
    </source>
</evidence>
<keyword evidence="1" id="KW-0732">Signal</keyword>
<evidence type="ECO:0000256" key="1">
    <source>
        <dbReference type="SAM" id="SignalP"/>
    </source>
</evidence>
<protein>
    <submittedName>
        <fullName evidence="2">DUF4945 domain-containing protein</fullName>
    </submittedName>
</protein>
<proteinExistence type="predicted"/>
<organism evidence="2 3">
    <name type="scientific">Flagellimonas iocasae</name>
    <dbReference type="NCBI Taxonomy" id="2055905"/>
    <lineage>
        <taxon>Bacteria</taxon>
        <taxon>Pseudomonadati</taxon>
        <taxon>Bacteroidota</taxon>
        <taxon>Flavobacteriia</taxon>
        <taxon>Flavobacteriales</taxon>
        <taxon>Flavobacteriaceae</taxon>
        <taxon>Flagellimonas</taxon>
    </lineage>
</organism>
<dbReference type="Proteomes" id="UP001597342">
    <property type="component" value="Unassembled WGS sequence"/>
</dbReference>
<dbReference type="PROSITE" id="PS51257">
    <property type="entry name" value="PROKAR_LIPOPROTEIN"/>
    <property type="match status" value="1"/>
</dbReference>
<feature type="signal peptide" evidence="1">
    <location>
        <begin position="1"/>
        <end position="17"/>
    </location>
</feature>
<comment type="caution">
    <text evidence="2">The sequence shown here is derived from an EMBL/GenBank/DDBJ whole genome shotgun (WGS) entry which is preliminary data.</text>
</comment>
<accession>A0ABW4Y3X4</accession>
<sequence>MKTIIKYSLLAVCILFAACYNDDVIASKPGEPIDGIDNLQHNINGNEVSFTWDLPTSYPEGIITPVSVQIVLTVDGVREGGAIILPDNPSNFTYNTYDSNKEYRFTLKVVADRDVQEDEPYVSTVWYSEGTTLEI</sequence>
<dbReference type="Pfam" id="PF16303">
    <property type="entry name" value="DUF4945"/>
    <property type="match status" value="1"/>
</dbReference>
<dbReference type="EMBL" id="JBHUHU010000005">
    <property type="protein sequence ID" value="MFD2101243.1"/>
    <property type="molecule type" value="Genomic_DNA"/>
</dbReference>
<feature type="chain" id="PRO_5045576243" evidence="1">
    <location>
        <begin position="18"/>
        <end position="135"/>
    </location>
</feature>
<evidence type="ECO:0000313" key="3">
    <source>
        <dbReference type="Proteomes" id="UP001597342"/>
    </source>
</evidence>
<dbReference type="RefSeq" id="WP_379831827.1">
    <property type="nucleotide sequence ID" value="NZ_JBHUHU010000005.1"/>
</dbReference>
<keyword evidence="3" id="KW-1185">Reference proteome</keyword>